<dbReference type="AlphaFoldDB" id="A0A3Q2P7T5"/>
<reference evidence="1" key="2">
    <citation type="submission" date="2025-09" db="UniProtKB">
        <authorList>
            <consortium name="Ensembl"/>
        </authorList>
    </citation>
    <scope>IDENTIFICATION</scope>
</reference>
<evidence type="ECO:0000313" key="1">
    <source>
        <dbReference type="Ensembl" id="ENSFHEP00000008469.1"/>
    </source>
</evidence>
<evidence type="ECO:0000313" key="2">
    <source>
        <dbReference type="Proteomes" id="UP000265000"/>
    </source>
</evidence>
<dbReference type="Ensembl" id="ENSFHET00000002096.1">
    <property type="protein sequence ID" value="ENSFHEP00000008469.1"/>
    <property type="gene ID" value="ENSFHEG00000009658.1"/>
</dbReference>
<sequence>MICDLLPQQSSAGLKHLRKARLNDTQQIYQIGSCNYLTMLFHGLIRIFKIMKNKVVRNRTCARCAVKDSARAPTSSPTAESTAATGLSAAPAVSTLSSAEWTCSATKRLSVAMENTYEHMANNGTLEDTFMYPKLRPGYRSLNAVV</sequence>
<protein>
    <submittedName>
        <fullName evidence="1">Uncharacterized protein</fullName>
    </submittedName>
</protein>
<keyword evidence="2" id="KW-1185">Reference proteome</keyword>
<accession>A0A3Q2P7T5</accession>
<dbReference type="GeneTree" id="ENSGT00940000178069"/>
<reference evidence="1" key="1">
    <citation type="submission" date="2025-08" db="UniProtKB">
        <authorList>
            <consortium name="Ensembl"/>
        </authorList>
    </citation>
    <scope>IDENTIFICATION</scope>
</reference>
<name>A0A3Q2P7T5_FUNHE</name>
<proteinExistence type="predicted"/>
<dbReference type="STRING" id="8078.ENSFHEP00000008469"/>
<dbReference type="Proteomes" id="UP000265000">
    <property type="component" value="Unplaced"/>
</dbReference>
<organism evidence="1 2">
    <name type="scientific">Fundulus heteroclitus</name>
    <name type="common">Killifish</name>
    <name type="synonym">Mummichog</name>
    <dbReference type="NCBI Taxonomy" id="8078"/>
    <lineage>
        <taxon>Eukaryota</taxon>
        <taxon>Metazoa</taxon>
        <taxon>Chordata</taxon>
        <taxon>Craniata</taxon>
        <taxon>Vertebrata</taxon>
        <taxon>Euteleostomi</taxon>
        <taxon>Actinopterygii</taxon>
        <taxon>Neopterygii</taxon>
        <taxon>Teleostei</taxon>
        <taxon>Neoteleostei</taxon>
        <taxon>Acanthomorphata</taxon>
        <taxon>Ovalentaria</taxon>
        <taxon>Atherinomorphae</taxon>
        <taxon>Cyprinodontiformes</taxon>
        <taxon>Fundulidae</taxon>
        <taxon>Fundulus</taxon>
    </lineage>
</organism>